<keyword evidence="6" id="KW-1185">Reference proteome</keyword>
<dbReference type="InterPro" id="IPR005650">
    <property type="entry name" value="BlaI_family"/>
</dbReference>
<organism evidence="5 6">
    <name type="scientific">Thermincola ferriacetica</name>
    <dbReference type="NCBI Taxonomy" id="281456"/>
    <lineage>
        <taxon>Bacteria</taxon>
        <taxon>Bacillati</taxon>
        <taxon>Bacillota</taxon>
        <taxon>Clostridia</taxon>
        <taxon>Eubacteriales</taxon>
        <taxon>Thermincolaceae</taxon>
        <taxon>Thermincola</taxon>
    </lineage>
</organism>
<dbReference type="Gene3D" id="1.10.10.10">
    <property type="entry name" value="Winged helix-like DNA-binding domain superfamily/Winged helix DNA-binding domain"/>
    <property type="match status" value="1"/>
</dbReference>
<dbReference type="InterPro" id="IPR036390">
    <property type="entry name" value="WH_DNA-bd_sf"/>
</dbReference>
<evidence type="ECO:0000313" key="6">
    <source>
        <dbReference type="Proteomes" id="UP000037175"/>
    </source>
</evidence>
<dbReference type="PATRIC" id="fig|281456.6.peg.728"/>
<evidence type="ECO:0000313" key="5">
    <source>
        <dbReference type="EMBL" id="KNZ70504.1"/>
    </source>
</evidence>
<dbReference type="Proteomes" id="UP000037175">
    <property type="component" value="Unassembled WGS sequence"/>
</dbReference>
<dbReference type="GO" id="GO:0003677">
    <property type="term" value="F:DNA binding"/>
    <property type="evidence" value="ECO:0007669"/>
    <property type="project" value="UniProtKB-KW"/>
</dbReference>
<dbReference type="Pfam" id="PF03965">
    <property type="entry name" value="Penicillinase_R"/>
    <property type="match status" value="1"/>
</dbReference>
<evidence type="ECO:0000256" key="3">
    <source>
        <dbReference type="ARBA" id="ARBA00023125"/>
    </source>
</evidence>
<evidence type="ECO:0000256" key="4">
    <source>
        <dbReference type="ARBA" id="ARBA00023163"/>
    </source>
</evidence>
<keyword evidence="2" id="KW-0805">Transcription regulation</keyword>
<reference evidence="6" key="1">
    <citation type="submission" date="2015-07" db="EMBL/GenBank/DDBJ databases">
        <title>Complete Genome of Thermincola ferriacetica strain Z-0001T.</title>
        <authorList>
            <person name="Lusk B."/>
            <person name="Badalamenti J.P."/>
            <person name="Parameswaran P."/>
            <person name="Bond D.R."/>
            <person name="Torres C.I."/>
        </authorList>
    </citation>
    <scope>NUCLEOTIDE SEQUENCE [LARGE SCALE GENOMIC DNA]</scope>
    <source>
        <strain evidence="6">Z-0001</strain>
    </source>
</reference>
<proteinExistence type="inferred from homology"/>
<name>A0A0L6W5Y0_9FIRM</name>
<dbReference type="AlphaFoldDB" id="A0A0L6W5Y0"/>
<comment type="caution">
    <text evidence="5">The sequence shown here is derived from an EMBL/GenBank/DDBJ whole genome shotgun (WGS) entry which is preliminary data.</text>
</comment>
<comment type="similarity">
    <text evidence="1">Belongs to the BlaI transcriptional regulatory family.</text>
</comment>
<dbReference type="EMBL" id="LGTE01000003">
    <property type="protein sequence ID" value="KNZ70504.1"/>
    <property type="molecule type" value="Genomic_DNA"/>
</dbReference>
<dbReference type="SUPFAM" id="SSF46785">
    <property type="entry name" value="Winged helix' DNA-binding domain"/>
    <property type="match status" value="1"/>
</dbReference>
<dbReference type="RefSeq" id="WP_013121038.1">
    <property type="nucleotide sequence ID" value="NZ_LGTE01000003.1"/>
</dbReference>
<keyword evidence="3" id="KW-0238">DNA-binding</keyword>
<dbReference type="PIRSF" id="PIRSF019455">
    <property type="entry name" value="CopR_AtkY"/>
    <property type="match status" value="1"/>
</dbReference>
<dbReference type="GO" id="GO:0045892">
    <property type="term" value="P:negative regulation of DNA-templated transcription"/>
    <property type="evidence" value="ECO:0007669"/>
    <property type="project" value="InterPro"/>
</dbReference>
<gene>
    <name evidence="5" type="ORF">Tfer_0686</name>
</gene>
<evidence type="ECO:0000256" key="2">
    <source>
        <dbReference type="ARBA" id="ARBA00023015"/>
    </source>
</evidence>
<keyword evidence="4" id="KW-0804">Transcription</keyword>
<accession>A0A0L6W5Y0</accession>
<dbReference type="InterPro" id="IPR036388">
    <property type="entry name" value="WH-like_DNA-bd_sf"/>
</dbReference>
<evidence type="ECO:0000256" key="1">
    <source>
        <dbReference type="ARBA" id="ARBA00011046"/>
    </source>
</evidence>
<sequence length="144" mass="16417">MKFFKSLISDFKPHKMGLKKVLGDLEADIMGIIWKEGKATVRDVYEALRLQREIAYTTVMTIMGRLAEKNLLTKEPLGNAYVYTPTVSQEEFSKQVVSEVLDGLLEEFAEPAISHLVERISSEDENKIAELEKLIRERRSKGAK</sequence>
<protein>
    <submittedName>
        <fullName evidence="5">CopY family transcriptional repressor</fullName>
    </submittedName>
</protein>